<sequence length="333" mass="37044">MLQLLRLLVALSIFTGHWGEAYVGRLWPQGQIAIDIFFMIEGFLAMGFLSQPTVISMNRWQIIRSRLVHIYPVYAIALVVSFCSFAPQALANAGGWTITNWVGAFISGLVLMPFFSTLVYGSVFPLNPPSWAIVLELFGFALLVCLRVHDAPRRLFVLWIGAAFIYFTLSMMWRDLNAGWASVHYWGGWPRMILSFAGGAWLRHLHAEYGARTPKIHPVTVLALFVGMHLPKIHLIGAPLLGIGVPLLVWLGASCPCPAWLETVAAFAKRNTLSIYLLGYPIMMIWRYANTIFMVPLSFAGSLAGLALVLGSLLVAGMILTYITENMTLEREV</sequence>
<feature type="transmembrane region" description="Helical" evidence="1">
    <location>
        <begin position="155"/>
        <end position="173"/>
    </location>
</feature>
<dbReference type="EMBL" id="AP023326">
    <property type="protein sequence ID" value="BCI66687.1"/>
    <property type="molecule type" value="Genomic_DNA"/>
</dbReference>
<dbReference type="Proteomes" id="UP000515220">
    <property type="component" value="Chromosome"/>
</dbReference>
<dbReference type="Pfam" id="PF01757">
    <property type="entry name" value="Acyl_transf_3"/>
    <property type="match status" value="1"/>
</dbReference>
<proteinExistence type="predicted"/>
<feature type="transmembrane region" description="Helical" evidence="1">
    <location>
        <begin position="29"/>
        <end position="49"/>
    </location>
</feature>
<dbReference type="RefSeq" id="WP_099349383.1">
    <property type="nucleotide sequence ID" value="NZ_AP023326.1"/>
</dbReference>
<feature type="transmembrane region" description="Helical" evidence="1">
    <location>
        <begin position="301"/>
        <end position="323"/>
    </location>
</feature>
<dbReference type="InterPro" id="IPR002656">
    <property type="entry name" value="Acyl_transf_3_dom"/>
</dbReference>
<evidence type="ECO:0000259" key="2">
    <source>
        <dbReference type="Pfam" id="PF01757"/>
    </source>
</evidence>
<keyword evidence="1" id="KW-1133">Transmembrane helix</keyword>
<feature type="transmembrane region" description="Helical" evidence="1">
    <location>
        <begin position="131"/>
        <end position="149"/>
    </location>
</feature>
<evidence type="ECO:0000313" key="3">
    <source>
        <dbReference type="EMBL" id="BCI66687.1"/>
    </source>
</evidence>
<dbReference type="AlphaFoldDB" id="A0A6S6PCZ8"/>
<feature type="domain" description="Acyltransferase 3" evidence="2">
    <location>
        <begin position="3"/>
        <end position="316"/>
    </location>
</feature>
<feature type="transmembrane region" description="Helical" evidence="1">
    <location>
        <begin position="102"/>
        <end position="124"/>
    </location>
</feature>
<keyword evidence="1" id="KW-0472">Membrane</keyword>
<accession>A0A6S6PCZ8</accession>
<gene>
    <name evidence="3" type="ORF">AAJCM20276_13110</name>
</gene>
<evidence type="ECO:0000313" key="4">
    <source>
        <dbReference type="Proteomes" id="UP000515220"/>
    </source>
</evidence>
<feature type="transmembrane region" description="Helical" evidence="1">
    <location>
        <begin position="233"/>
        <end position="253"/>
    </location>
</feature>
<feature type="transmembrane region" description="Helical" evidence="1">
    <location>
        <begin position="273"/>
        <end position="289"/>
    </location>
</feature>
<reference evidence="3 4" key="1">
    <citation type="submission" date="2020-07" db="EMBL/GenBank/DDBJ databases">
        <title>Complete Genome Sequence of an acetic acid bacterium, Acetobacter aceti JCM20276.</title>
        <authorList>
            <person name="Hirose Y."/>
            <person name="Mihara H."/>
        </authorList>
    </citation>
    <scope>NUCLEOTIDE SEQUENCE [LARGE SCALE GENOMIC DNA]</scope>
    <source>
        <strain evidence="3 4">JCM20276</strain>
    </source>
</reference>
<organism evidence="3 4">
    <name type="scientific">Acetobacter aceti</name>
    <dbReference type="NCBI Taxonomy" id="435"/>
    <lineage>
        <taxon>Bacteria</taxon>
        <taxon>Pseudomonadati</taxon>
        <taxon>Pseudomonadota</taxon>
        <taxon>Alphaproteobacteria</taxon>
        <taxon>Acetobacterales</taxon>
        <taxon>Acetobacteraceae</taxon>
        <taxon>Acetobacter</taxon>
        <taxon>Acetobacter subgen. Acetobacter</taxon>
    </lineage>
</organism>
<dbReference type="GO" id="GO:0016747">
    <property type="term" value="F:acyltransferase activity, transferring groups other than amino-acyl groups"/>
    <property type="evidence" value="ECO:0007669"/>
    <property type="project" value="InterPro"/>
</dbReference>
<keyword evidence="1" id="KW-0812">Transmembrane</keyword>
<name>A0A6S6PCZ8_ACEAC</name>
<feature type="transmembrane region" description="Helical" evidence="1">
    <location>
        <begin position="70"/>
        <end position="90"/>
    </location>
</feature>
<evidence type="ECO:0000256" key="1">
    <source>
        <dbReference type="SAM" id="Phobius"/>
    </source>
</evidence>
<protein>
    <recommendedName>
        <fullName evidence="2">Acyltransferase 3 domain-containing protein</fullName>
    </recommendedName>
</protein>